<dbReference type="EMBL" id="CP014263">
    <property type="protein sequence ID" value="AQG80647.1"/>
    <property type="molecule type" value="Genomic_DNA"/>
</dbReference>
<name>A0A1P9WZ42_9BACT</name>
<protein>
    <recommendedName>
        <fullName evidence="1">Tox-MPTase3 domain-containing protein</fullName>
    </recommendedName>
</protein>
<dbReference type="Pfam" id="PF15639">
    <property type="entry name" value="Tox-MPTase3"/>
    <property type="match status" value="1"/>
</dbReference>
<dbReference type="STRING" id="1178516.AWR27_15735"/>
<dbReference type="RefSeq" id="WP_077132078.1">
    <property type="nucleotide sequence ID" value="NZ_CP014263.1"/>
</dbReference>
<organism evidence="2 3">
    <name type="scientific">Spirosoma montaniterrae</name>
    <dbReference type="NCBI Taxonomy" id="1178516"/>
    <lineage>
        <taxon>Bacteria</taxon>
        <taxon>Pseudomonadati</taxon>
        <taxon>Bacteroidota</taxon>
        <taxon>Cytophagia</taxon>
        <taxon>Cytophagales</taxon>
        <taxon>Cytophagaceae</taxon>
        <taxon>Spirosoma</taxon>
    </lineage>
</organism>
<sequence length="274" mass="30343">MATLAMVLFPIPTVPGAGDPAWIWNNPVTSGGGMDGGNGNGSPPLPVMVGDDGLIGASLLERFFYGMENNKSIFFDSEERAVISQYPDILTFRLSQYAEQYGGKPDGSTAFILSEADQQLYPRFTELLRNISTFVEQHERVKQALSRHTNLPWSKIKPLLKFGAGPKIIIRNLKPEFGEKAYGHTVHPGFPESRIEIQDSFVRGLEVSTGTREATAFLLVVTLLHELTHYGAVDGGRNESRIDEFGDDFEREILGTTIIRDNAGRLLVQFNKLN</sequence>
<proteinExistence type="predicted"/>
<dbReference type="Proteomes" id="UP000187941">
    <property type="component" value="Chromosome"/>
</dbReference>
<feature type="domain" description="Tox-MPTase3" evidence="1">
    <location>
        <begin position="121"/>
        <end position="255"/>
    </location>
</feature>
<dbReference type="AlphaFoldDB" id="A0A1P9WZ42"/>
<dbReference type="OrthoDB" id="964602at2"/>
<accession>A0A1P9WZ42</accession>
<evidence type="ECO:0000259" key="1">
    <source>
        <dbReference type="Pfam" id="PF15639"/>
    </source>
</evidence>
<evidence type="ECO:0000313" key="2">
    <source>
        <dbReference type="EMBL" id="AQG80647.1"/>
    </source>
</evidence>
<dbReference type="KEGG" id="smon:AWR27_15735"/>
<reference evidence="2 3" key="1">
    <citation type="submission" date="2016-01" db="EMBL/GenBank/DDBJ databases">
        <authorList>
            <person name="Oliw E.H."/>
        </authorList>
    </citation>
    <scope>NUCLEOTIDE SEQUENCE [LARGE SCALE GENOMIC DNA]</scope>
    <source>
        <strain evidence="2 3">DY10</strain>
    </source>
</reference>
<gene>
    <name evidence="2" type="ORF">AWR27_15735</name>
</gene>
<dbReference type="InterPro" id="IPR028913">
    <property type="entry name" value="Tox-MPTase3_dom"/>
</dbReference>
<keyword evidence="3" id="KW-1185">Reference proteome</keyword>
<evidence type="ECO:0000313" key="3">
    <source>
        <dbReference type="Proteomes" id="UP000187941"/>
    </source>
</evidence>